<dbReference type="RefSeq" id="WP_028071642.1">
    <property type="nucleotide sequence ID" value="NZ_CP141191.1"/>
</dbReference>
<dbReference type="InterPro" id="IPR002514">
    <property type="entry name" value="Transposase_8"/>
</dbReference>
<evidence type="ECO:0000313" key="3">
    <source>
        <dbReference type="EMBL" id="VTR43562.1"/>
    </source>
</evidence>
<dbReference type="GeneID" id="78463581"/>
<sequence length="125" mass="14506">MNDHIKHLLIQRQYTEDIKDEAIVRVLFNGESVVEVAESLEIHSVQAINHWVNAYRKKIEEGLITLAPMTDKQKRDLHILQQRNKELERAVKEANLMILALNSLIDVAEQDLKISIRKKRGTKQS</sequence>
<evidence type="ECO:0000313" key="5">
    <source>
        <dbReference type="Proteomes" id="UP001566204"/>
    </source>
</evidence>
<feature type="coiled-coil region" evidence="1">
    <location>
        <begin position="70"/>
        <end position="104"/>
    </location>
</feature>
<dbReference type="GO" id="GO:0006313">
    <property type="term" value="P:DNA transposition"/>
    <property type="evidence" value="ECO:0007669"/>
    <property type="project" value="InterPro"/>
</dbReference>
<dbReference type="Proteomes" id="UP000308196">
    <property type="component" value="Chromosome"/>
</dbReference>
<reference evidence="2 5" key="2">
    <citation type="submission" date="2024-06" db="EMBL/GenBank/DDBJ databases">
        <title>Soil Sphingobacterium thalpophilum.</title>
        <authorList>
            <person name="Yang J."/>
            <person name="Li J."/>
        </authorList>
    </citation>
    <scope>NUCLEOTIDE SEQUENCE [LARGE SCALE GENOMIC DNA]</scope>
    <source>
        <strain evidence="2 5">22g91tb</strain>
    </source>
</reference>
<keyword evidence="5" id="KW-1185">Reference proteome</keyword>
<evidence type="ECO:0000313" key="2">
    <source>
        <dbReference type="EMBL" id="MEZ0452550.1"/>
    </source>
</evidence>
<dbReference type="AlphaFoldDB" id="A0A4U9VEH8"/>
<dbReference type="InterPro" id="IPR009057">
    <property type="entry name" value="Homeodomain-like_sf"/>
</dbReference>
<accession>A0A4U9VEH8</accession>
<reference evidence="3 4" key="1">
    <citation type="submission" date="2019-05" db="EMBL/GenBank/DDBJ databases">
        <authorList>
            <consortium name="Pathogen Informatics"/>
        </authorList>
    </citation>
    <scope>NUCLEOTIDE SEQUENCE [LARGE SCALE GENOMIC DNA]</scope>
    <source>
        <strain evidence="3 4">NCTC11429</strain>
    </source>
</reference>
<dbReference type="EMBL" id="LR590484">
    <property type="protein sequence ID" value="VTR43562.1"/>
    <property type="molecule type" value="Genomic_DNA"/>
</dbReference>
<evidence type="ECO:0000256" key="1">
    <source>
        <dbReference type="SAM" id="Coils"/>
    </source>
</evidence>
<proteinExistence type="predicted"/>
<name>A0A4U9VEH8_9SPHI</name>
<dbReference type="STRING" id="1123265.GCA_000686625_05119"/>
<dbReference type="Pfam" id="PF01527">
    <property type="entry name" value="HTH_Tnp_1"/>
    <property type="match status" value="1"/>
</dbReference>
<dbReference type="SUPFAM" id="SSF46689">
    <property type="entry name" value="Homeodomain-like"/>
    <property type="match status" value="1"/>
</dbReference>
<dbReference type="EMBL" id="JBEOQB010000003">
    <property type="protein sequence ID" value="MEZ0452550.1"/>
    <property type="molecule type" value="Genomic_DNA"/>
</dbReference>
<dbReference type="Proteomes" id="UP001566204">
    <property type="component" value="Unassembled WGS sequence"/>
</dbReference>
<dbReference type="GO" id="GO:0003677">
    <property type="term" value="F:DNA binding"/>
    <property type="evidence" value="ECO:0007669"/>
    <property type="project" value="InterPro"/>
</dbReference>
<dbReference type="KEGG" id="stha:NCTC11429_02884"/>
<protein>
    <submittedName>
        <fullName evidence="3">Transposase</fullName>
    </submittedName>
</protein>
<evidence type="ECO:0000313" key="4">
    <source>
        <dbReference type="Proteomes" id="UP000308196"/>
    </source>
</evidence>
<keyword evidence="1" id="KW-0175">Coiled coil</keyword>
<gene>
    <name evidence="2" type="ORF">ABTW24_13185</name>
    <name evidence="3" type="ORF">NCTC11429_02884</name>
</gene>
<organism evidence="3 4">
    <name type="scientific">Sphingobacterium thalpophilum</name>
    <dbReference type="NCBI Taxonomy" id="259"/>
    <lineage>
        <taxon>Bacteria</taxon>
        <taxon>Pseudomonadati</taxon>
        <taxon>Bacteroidota</taxon>
        <taxon>Sphingobacteriia</taxon>
        <taxon>Sphingobacteriales</taxon>
        <taxon>Sphingobacteriaceae</taxon>
        <taxon>Sphingobacterium</taxon>
    </lineage>
</organism>
<dbReference type="GO" id="GO:0004803">
    <property type="term" value="F:transposase activity"/>
    <property type="evidence" value="ECO:0007669"/>
    <property type="project" value="InterPro"/>
</dbReference>